<evidence type="ECO:0000256" key="1">
    <source>
        <dbReference type="ARBA" id="ARBA00005369"/>
    </source>
</evidence>
<proteinExistence type="inferred from homology"/>
<dbReference type="PANTHER" id="PTHR11579:SF18">
    <property type="entry name" value="PROTEIN-L-ISOASPARTATE O-METHYLTRANSFERASE"/>
    <property type="match status" value="1"/>
</dbReference>
<protein>
    <recommendedName>
        <fullName evidence="2">Protein-L-isoaspartate O-methyltransferase</fullName>
    </recommendedName>
    <alternativeName>
        <fullName evidence="3">Protein L-isoaspartyl methyltransferase</fullName>
    </alternativeName>
</protein>
<dbReference type="EMBL" id="QMKK01000022">
    <property type="protein sequence ID" value="RAX42482.1"/>
    <property type="molecule type" value="Genomic_DNA"/>
</dbReference>
<reference evidence="4 5" key="1">
    <citation type="submission" date="2018-06" db="EMBL/GenBank/DDBJ databases">
        <title>Whole Genome Sequence of an efficient microsymbiont, Rhizobium tropici.</title>
        <authorList>
            <person name="Srinivasan R."/>
            <person name="Singh H.V."/>
            <person name="Srivastava R."/>
            <person name="Kumari B."/>
            <person name="Radhakrishna A."/>
        </authorList>
    </citation>
    <scope>NUCLEOTIDE SEQUENCE [LARGE SCALE GENOMIC DNA]</scope>
    <source>
        <strain evidence="4 5">IGFRI Rhizo-19</strain>
    </source>
</reference>
<dbReference type="CDD" id="cd02440">
    <property type="entry name" value="AdoMet_MTases"/>
    <property type="match status" value="1"/>
</dbReference>
<dbReference type="GO" id="GO:0004719">
    <property type="term" value="F:protein-L-isoaspartate (D-aspartate) O-methyltransferase activity"/>
    <property type="evidence" value="ECO:0007669"/>
    <property type="project" value="InterPro"/>
</dbReference>
<dbReference type="Gene3D" id="3.40.50.150">
    <property type="entry name" value="Vaccinia Virus protein VP39"/>
    <property type="match status" value="1"/>
</dbReference>
<evidence type="ECO:0000313" key="4">
    <source>
        <dbReference type="EMBL" id="RAX42482.1"/>
    </source>
</evidence>
<keyword evidence="4" id="KW-0489">Methyltransferase</keyword>
<dbReference type="SUPFAM" id="SSF53335">
    <property type="entry name" value="S-adenosyl-L-methionine-dependent methyltransferases"/>
    <property type="match status" value="1"/>
</dbReference>
<dbReference type="AlphaFoldDB" id="A0A329YKG1"/>
<dbReference type="Pfam" id="PF01135">
    <property type="entry name" value="PCMT"/>
    <property type="match status" value="1"/>
</dbReference>
<sequence>MDFEAARVKMVENQIRTTDVTSHSVLNAFLTVPRQNFVPEKSKLLAYIDNDIEIAAASAGKPARFLMEASPLAKLLQLGVITKQDKVLDVGCGTGYVAAILSLLAEKVVALESDEELAAQAKANIAALGYDNVTVVTGDLEKGYAGNAPYDVIFIDGSIEQLPQGLLDQLGEDGRLITVIGYGHAARATVFMRERGAFSENVFFNASIKPLPGFAKAKEFVF</sequence>
<dbReference type="RefSeq" id="WP_112340966.1">
    <property type="nucleotide sequence ID" value="NZ_QMKK01000022.1"/>
</dbReference>
<dbReference type="GO" id="GO:0032259">
    <property type="term" value="P:methylation"/>
    <property type="evidence" value="ECO:0007669"/>
    <property type="project" value="UniProtKB-KW"/>
</dbReference>
<dbReference type="InterPro" id="IPR000682">
    <property type="entry name" value="PCMT"/>
</dbReference>
<gene>
    <name evidence="4" type="ORF">DQ393_06555</name>
</gene>
<comment type="caution">
    <text evidence="4">The sequence shown here is derived from an EMBL/GenBank/DDBJ whole genome shotgun (WGS) entry which is preliminary data.</text>
</comment>
<dbReference type="GO" id="GO:0005737">
    <property type="term" value="C:cytoplasm"/>
    <property type="evidence" value="ECO:0007669"/>
    <property type="project" value="TreeGrafter"/>
</dbReference>
<evidence type="ECO:0000313" key="5">
    <source>
        <dbReference type="Proteomes" id="UP000251205"/>
    </source>
</evidence>
<accession>A0A329YKG1</accession>
<dbReference type="InterPro" id="IPR029063">
    <property type="entry name" value="SAM-dependent_MTases_sf"/>
</dbReference>
<evidence type="ECO:0000256" key="2">
    <source>
        <dbReference type="ARBA" id="ARBA00013346"/>
    </source>
</evidence>
<name>A0A329YKG1_RHITR</name>
<evidence type="ECO:0000256" key="3">
    <source>
        <dbReference type="ARBA" id="ARBA00030757"/>
    </source>
</evidence>
<dbReference type="Proteomes" id="UP000251205">
    <property type="component" value="Unassembled WGS sequence"/>
</dbReference>
<keyword evidence="4" id="KW-0808">Transferase</keyword>
<organism evidence="4 5">
    <name type="scientific">Rhizobium tropici</name>
    <dbReference type="NCBI Taxonomy" id="398"/>
    <lineage>
        <taxon>Bacteria</taxon>
        <taxon>Pseudomonadati</taxon>
        <taxon>Pseudomonadota</taxon>
        <taxon>Alphaproteobacteria</taxon>
        <taxon>Hyphomicrobiales</taxon>
        <taxon>Rhizobiaceae</taxon>
        <taxon>Rhizobium/Agrobacterium group</taxon>
        <taxon>Rhizobium</taxon>
    </lineage>
</organism>
<dbReference type="PANTHER" id="PTHR11579">
    <property type="entry name" value="PROTEIN-L-ISOASPARTATE O-METHYLTRANSFERASE"/>
    <property type="match status" value="1"/>
</dbReference>
<dbReference type="OrthoDB" id="9798496at2"/>
<comment type="similarity">
    <text evidence="1">Belongs to the methyltransferase superfamily. L-isoaspartyl/D-aspartyl protein methyltransferase family.</text>
</comment>